<reference evidence="2" key="1">
    <citation type="submission" date="2016-06" db="EMBL/GenBank/DDBJ databases">
        <authorList>
            <person name="Varghese N."/>
            <person name="Submissions Spin"/>
        </authorList>
    </citation>
    <scope>NUCLEOTIDE SEQUENCE [LARGE SCALE GENOMIC DNA]</scope>
    <source>
        <strain evidence="2">DSM 45431</strain>
    </source>
</reference>
<dbReference type="STRING" id="568872.GA0070624_0722"/>
<sequence length="408" mass="43182">MTASPRVADARAAYLPELAAVVWPDPADPTLRRGGAGYAVVPSAARPRLLVPAGSRRAAASAVRHSTEAVGTKARLRRSLLATAFRTGLGRLAFRDRLLVSATAGTLEEHLARVLGQRALLSIHIGPARANRKPVIQLLGEAGQPLGYAKLGVDPLTRGLVDAEAEVLRRLAGVELPGIVVAEVLHHGRWGGHALLVQSALPVELPRATPAVAAERERGAMVTVSRCLGVERRPYAGSGYAERVAAEVEALGDRPEAARLRAVLATVRALAPTLDFGAWHGDWNGGNSAVLTDGRVLIWDWERFAVGVPVGYDPLHRRLQTAITRAGVEPTTAARELLAEATETLAPFAPPSGVEDLVAVLYLVELAARYLRDRQAEAGARLGHVAAWLLPAVEDHLAVRSGVGGVAK</sequence>
<evidence type="ECO:0000313" key="2">
    <source>
        <dbReference type="Proteomes" id="UP000199413"/>
    </source>
</evidence>
<evidence type="ECO:0000313" key="1">
    <source>
        <dbReference type="EMBL" id="SCL15443.1"/>
    </source>
</evidence>
<name>A0A1C6RED2_9ACTN</name>
<keyword evidence="1" id="KW-0808">Transferase</keyword>
<dbReference type="OrthoDB" id="8479674at2"/>
<gene>
    <name evidence="1" type="ORF">GA0070624_0722</name>
</gene>
<dbReference type="EMBL" id="FMHV01000002">
    <property type="protein sequence ID" value="SCL15443.1"/>
    <property type="molecule type" value="Genomic_DNA"/>
</dbReference>
<keyword evidence="2" id="KW-1185">Reference proteome</keyword>
<dbReference type="GO" id="GO:0016740">
    <property type="term" value="F:transferase activity"/>
    <property type="evidence" value="ECO:0007669"/>
    <property type="project" value="UniProtKB-KW"/>
</dbReference>
<dbReference type="SUPFAM" id="SSF56112">
    <property type="entry name" value="Protein kinase-like (PK-like)"/>
    <property type="match status" value="1"/>
</dbReference>
<dbReference type="AlphaFoldDB" id="A0A1C6RED2"/>
<accession>A0A1C6RED2</accession>
<proteinExistence type="predicted"/>
<organism evidence="1 2">
    <name type="scientific">Micromonospora rhizosphaerae</name>
    <dbReference type="NCBI Taxonomy" id="568872"/>
    <lineage>
        <taxon>Bacteria</taxon>
        <taxon>Bacillati</taxon>
        <taxon>Actinomycetota</taxon>
        <taxon>Actinomycetes</taxon>
        <taxon>Micromonosporales</taxon>
        <taxon>Micromonosporaceae</taxon>
        <taxon>Micromonospora</taxon>
    </lineage>
</organism>
<dbReference type="RefSeq" id="WP_091336643.1">
    <property type="nucleotide sequence ID" value="NZ_FMHV01000002.1"/>
</dbReference>
<dbReference type="Proteomes" id="UP000199413">
    <property type="component" value="Unassembled WGS sequence"/>
</dbReference>
<dbReference type="InterPro" id="IPR011009">
    <property type="entry name" value="Kinase-like_dom_sf"/>
</dbReference>
<protein>
    <submittedName>
        <fullName evidence="1">Phosphotransferase enzyme family protein</fullName>
    </submittedName>
</protein>